<evidence type="ECO:0000256" key="4">
    <source>
        <dbReference type="SAM" id="Phobius"/>
    </source>
</evidence>
<sequence>MNTFIILLIIAAAIATVVMLVRGIVAFLRTTEEELKSGNVGPSASSLKQNKAMFARIGFQAVAVLLVALLMLMNGGSQ</sequence>
<evidence type="ECO:0000256" key="2">
    <source>
        <dbReference type="ARBA" id="ARBA00022989"/>
    </source>
</evidence>
<dbReference type="AlphaFoldDB" id="A0A437JCS7"/>
<evidence type="ECO:0000313" key="6">
    <source>
        <dbReference type="EMBL" id="RVT43719.1"/>
    </source>
</evidence>
<comment type="caution">
    <text evidence="6">The sequence shown here is derived from an EMBL/GenBank/DDBJ whole genome shotgun (WGS) entry which is preliminary data.</text>
</comment>
<dbReference type="NCBIfam" id="NF033233">
    <property type="entry name" value="twin_helix"/>
    <property type="match status" value="1"/>
</dbReference>
<gene>
    <name evidence="6" type="ORF">ENE74_03705</name>
</gene>
<dbReference type="InterPro" id="IPR007667">
    <property type="entry name" value="Hypoxia_induced_domain"/>
</dbReference>
<organism evidence="6 7">
    <name type="scientific">Sphingobium algorifonticola</name>
    <dbReference type="NCBI Taxonomy" id="2008318"/>
    <lineage>
        <taxon>Bacteria</taxon>
        <taxon>Pseudomonadati</taxon>
        <taxon>Pseudomonadota</taxon>
        <taxon>Alphaproteobacteria</taxon>
        <taxon>Sphingomonadales</taxon>
        <taxon>Sphingomonadaceae</taxon>
        <taxon>Sphingobium</taxon>
    </lineage>
</organism>
<keyword evidence="2 4" id="KW-1133">Transmembrane helix</keyword>
<dbReference type="RefSeq" id="WP_127689258.1">
    <property type="nucleotide sequence ID" value="NZ_RZUL01000001.1"/>
</dbReference>
<dbReference type="Pfam" id="PF04588">
    <property type="entry name" value="HIG_1_N"/>
    <property type="match status" value="1"/>
</dbReference>
<keyword evidence="1 4" id="KW-0812">Transmembrane</keyword>
<keyword evidence="3 4" id="KW-0472">Membrane</keyword>
<accession>A0A437JCS7</accession>
<protein>
    <submittedName>
        <fullName evidence="6">Twin transmembrane helix small protein</fullName>
    </submittedName>
</protein>
<evidence type="ECO:0000259" key="5">
    <source>
        <dbReference type="PROSITE" id="PS51503"/>
    </source>
</evidence>
<evidence type="ECO:0000256" key="3">
    <source>
        <dbReference type="ARBA" id="ARBA00023136"/>
    </source>
</evidence>
<feature type="transmembrane region" description="Helical" evidence="4">
    <location>
        <begin position="53"/>
        <end position="73"/>
    </location>
</feature>
<evidence type="ECO:0000313" key="7">
    <source>
        <dbReference type="Proteomes" id="UP000282977"/>
    </source>
</evidence>
<feature type="transmembrane region" description="Helical" evidence="4">
    <location>
        <begin position="6"/>
        <end position="28"/>
    </location>
</feature>
<proteinExistence type="predicted"/>
<reference evidence="6 7" key="1">
    <citation type="submission" date="2019-01" db="EMBL/GenBank/DDBJ databases">
        <authorList>
            <person name="Chen W.-M."/>
        </authorList>
    </citation>
    <scope>NUCLEOTIDE SEQUENCE [LARGE SCALE GENOMIC DNA]</scope>
    <source>
        <strain evidence="6 7">TLA-22</strain>
    </source>
</reference>
<dbReference type="PROSITE" id="PS51503">
    <property type="entry name" value="HIG1"/>
    <property type="match status" value="1"/>
</dbReference>
<dbReference type="EMBL" id="RZUL01000001">
    <property type="protein sequence ID" value="RVT43719.1"/>
    <property type="molecule type" value="Genomic_DNA"/>
</dbReference>
<keyword evidence="7" id="KW-1185">Reference proteome</keyword>
<dbReference type="OrthoDB" id="7392120at2"/>
<name>A0A437JCS7_9SPHN</name>
<dbReference type="Proteomes" id="UP000282977">
    <property type="component" value="Unassembled WGS sequence"/>
</dbReference>
<feature type="domain" description="HIG1" evidence="5">
    <location>
        <begin position="1"/>
        <end position="78"/>
    </location>
</feature>
<evidence type="ECO:0000256" key="1">
    <source>
        <dbReference type="ARBA" id="ARBA00022692"/>
    </source>
</evidence>